<name>A0A9X5BKC6_9FIRM</name>
<evidence type="ECO:0000313" key="2">
    <source>
        <dbReference type="Proteomes" id="UP001154420"/>
    </source>
</evidence>
<organism evidence="1 2">
    <name type="scientific">Parablautia muri</name>
    <dbReference type="NCBI Taxonomy" id="2320879"/>
    <lineage>
        <taxon>Bacteria</taxon>
        <taxon>Bacillati</taxon>
        <taxon>Bacillota</taxon>
        <taxon>Clostridia</taxon>
        <taxon>Lachnospirales</taxon>
        <taxon>Lachnospiraceae</taxon>
        <taxon>Parablautia</taxon>
    </lineage>
</organism>
<dbReference type="OrthoDB" id="2086613at2"/>
<comment type="caution">
    <text evidence="1">The sequence shown here is derived from an EMBL/GenBank/DDBJ whole genome shotgun (WGS) entry which is preliminary data.</text>
</comment>
<proteinExistence type="predicted"/>
<evidence type="ECO:0000313" key="1">
    <source>
        <dbReference type="EMBL" id="NBJ95309.1"/>
    </source>
</evidence>
<reference evidence="1" key="1">
    <citation type="submission" date="2018-09" db="EMBL/GenBank/DDBJ databases">
        <title>Murine metabolic-syndrome-specific gut microbial biobank.</title>
        <authorList>
            <person name="Liu C."/>
        </authorList>
    </citation>
    <scope>NUCLEOTIDE SEQUENCE</scope>
    <source>
        <strain evidence="1">D42-62</strain>
    </source>
</reference>
<keyword evidence="2" id="KW-1185">Reference proteome</keyword>
<sequence length="84" mass="9545">MTMKRFMVYLDDGDNVYKLAIPAKDEKTAREYVQGNGEVIAVKEVEAKDLISAERVAQALKNANFGKYEIDFITRALQEINICE</sequence>
<dbReference type="RefSeq" id="WP_160562212.1">
    <property type="nucleotide sequence ID" value="NZ_QZDT01000079.1"/>
</dbReference>
<gene>
    <name evidence="1" type="ORF">D5281_22925</name>
</gene>
<dbReference type="AlphaFoldDB" id="A0A9X5BKC6"/>
<dbReference type="Proteomes" id="UP001154420">
    <property type="component" value="Unassembled WGS sequence"/>
</dbReference>
<dbReference type="EMBL" id="QZDT01000079">
    <property type="protein sequence ID" value="NBJ95309.1"/>
    <property type="molecule type" value="Genomic_DNA"/>
</dbReference>
<protein>
    <submittedName>
        <fullName evidence="1">Uncharacterized protein</fullName>
    </submittedName>
</protein>
<accession>A0A9X5BKC6</accession>